<accession>A0A0G2FAE6</accession>
<reference evidence="3 4" key="1">
    <citation type="submission" date="2015-05" db="EMBL/GenBank/DDBJ databases">
        <title>Distinctive expansion of gene families associated with plant cell wall degradation and secondary metabolism in the genomes of grapevine trunk pathogens.</title>
        <authorList>
            <person name="Lawrence D.P."/>
            <person name="Travadon R."/>
            <person name="Rolshausen P.E."/>
            <person name="Baumgartner K."/>
        </authorList>
    </citation>
    <scope>NUCLEOTIDE SEQUENCE [LARGE SCALE GENOMIC DNA]</scope>
    <source>
        <strain evidence="3">DA912</strain>
    </source>
</reference>
<dbReference type="InterPro" id="IPR055080">
    <property type="entry name" value="Gal80p-like_C"/>
</dbReference>
<dbReference type="PANTHER" id="PTHR43708">
    <property type="entry name" value="CONSERVED EXPRESSED OXIDOREDUCTASE (EUROFUNG)"/>
    <property type="match status" value="1"/>
</dbReference>
<dbReference type="Gene3D" id="3.30.360.10">
    <property type="entry name" value="Dihydrodipicolinate Reductase, domain 2"/>
    <property type="match status" value="1"/>
</dbReference>
<gene>
    <name evidence="3" type="ORF">UCDDA912_g08892</name>
</gene>
<dbReference type="PANTHER" id="PTHR43708:SF1">
    <property type="entry name" value="GALACTOSE_LACTOSE METABOLISM REGULATORY PROTEIN GAL80"/>
    <property type="match status" value="1"/>
</dbReference>
<organism evidence="3 4">
    <name type="scientific">Diaporthe ampelina</name>
    <dbReference type="NCBI Taxonomy" id="1214573"/>
    <lineage>
        <taxon>Eukaryota</taxon>
        <taxon>Fungi</taxon>
        <taxon>Dikarya</taxon>
        <taxon>Ascomycota</taxon>
        <taxon>Pezizomycotina</taxon>
        <taxon>Sordariomycetes</taxon>
        <taxon>Sordariomycetidae</taxon>
        <taxon>Diaporthales</taxon>
        <taxon>Diaporthaceae</taxon>
        <taxon>Diaporthe</taxon>
    </lineage>
</organism>
<proteinExistence type="predicted"/>
<dbReference type="InterPro" id="IPR036291">
    <property type="entry name" value="NAD(P)-bd_dom_sf"/>
</dbReference>
<dbReference type="Pfam" id="PF22685">
    <property type="entry name" value="Gal80p_C-like"/>
    <property type="match status" value="1"/>
</dbReference>
<dbReference type="Gene3D" id="3.40.50.720">
    <property type="entry name" value="NAD(P)-binding Rossmann-like Domain"/>
    <property type="match status" value="1"/>
</dbReference>
<comment type="caution">
    <text evidence="3">The sequence shown here is derived from an EMBL/GenBank/DDBJ whole genome shotgun (WGS) entry which is preliminary data.</text>
</comment>
<dbReference type="Pfam" id="PF01408">
    <property type="entry name" value="GFO_IDH_MocA"/>
    <property type="match status" value="1"/>
</dbReference>
<evidence type="ECO:0000259" key="2">
    <source>
        <dbReference type="Pfam" id="PF22685"/>
    </source>
</evidence>
<dbReference type="AlphaFoldDB" id="A0A0G2FAE6"/>
<name>A0A0G2FAE6_9PEZI</name>
<sequence>MGNLIRVGFIGLSTQPFPQGWSNATHLPYLKSSPLQYQITAVLNSTLASSQSAIHQFDLASTATAFGDLDEFLAHPAIDLVVVCVEVAQHYPLVKAALLKGKDVFCEWPLTKDSTEARELLQIAQEKGLKTYTCLESPLSPVTRELRYLLSTGAIGSVISTNLYAILPPTVPAWNEHAIFYLDIESGQSPLHCRVAHPLEAFCRALGEFTDFSSRLSTHQRSVRVYDVALAQLPDVLKDEGSRPSRVVERTAPDEVLIQGHLEGGAAASVHFHTGSNAVDADGRNLRWSITGTEGDIEVSQTAGALLRDLSVRVRVLRGGEAEDVRLDWEDKGEFGMFGENVMLATPARHYRAIASGNADGIVAFKHALKRHELLERIVKGGS</sequence>
<reference evidence="3 4" key="2">
    <citation type="submission" date="2015-05" db="EMBL/GenBank/DDBJ databases">
        <authorList>
            <person name="Morales-Cruz A."/>
            <person name="Amrine K.C."/>
            <person name="Cantu D."/>
        </authorList>
    </citation>
    <scope>NUCLEOTIDE SEQUENCE [LARGE SCALE GENOMIC DNA]</scope>
    <source>
        <strain evidence="3">DA912</strain>
    </source>
</reference>
<dbReference type="SUPFAM" id="SSF55347">
    <property type="entry name" value="Glyceraldehyde-3-phosphate dehydrogenase-like, C-terminal domain"/>
    <property type="match status" value="1"/>
</dbReference>
<dbReference type="OrthoDB" id="64915at2759"/>
<dbReference type="InterPro" id="IPR000683">
    <property type="entry name" value="Gfo/Idh/MocA-like_OxRdtase_N"/>
</dbReference>
<protein>
    <submittedName>
        <fullName evidence="3">Putative nad-binding rossmann fold oxidoreductase family protein</fullName>
    </submittedName>
</protein>
<feature type="domain" description="Gal80p-like C-terminal" evidence="2">
    <location>
        <begin position="141"/>
        <end position="299"/>
    </location>
</feature>
<dbReference type="InterPro" id="IPR051317">
    <property type="entry name" value="Gfo/Idh/MocA_oxidoreduct"/>
</dbReference>
<dbReference type="SUPFAM" id="SSF51735">
    <property type="entry name" value="NAD(P)-binding Rossmann-fold domains"/>
    <property type="match status" value="1"/>
</dbReference>
<evidence type="ECO:0000313" key="4">
    <source>
        <dbReference type="Proteomes" id="UP000034680"/>
    </source>
</evidence>
<dbReference type="Proteomes" id="UP000034680">
    <property type="component" value="Unassembled WGS sequence"/>
</dbReference>
<evidence type="ECO:0000259" key="1">
    <source>
        <dbReference type="Pfam" id="PF01408"/>
    </source>
</evidence>
<dbReference type="EMBL" id="LCUC01000408">
    <property type="protein sequence ID" value="KKY31169.1"/>
    <property type="molecule type" value="Genomic_DNA"/>
</dbReference>
<feature type="domain" description="Gfo/Idh/MocA-like oxidoreductase N-terminal" evidence="1">
    <location>
        <begin position="20"/>
        <end position="130"/>
    </location>
</feature>
<evidence type="ECO:0000313" key="3">
    <source>
        <dbReference type="EMBL" id="KKY31169.1"/>
    </source>
</evidence>
<keyword evidence="4" id="KW-1185">Reference proteome</keyword>
<dbReference type="GO" id="GO:0000166">
    <property type="term" value="F:nucleotide binding"/>
    <property type="evidence" value="ECO:0007669"/>
    <property type="project" value="InterPro"/>
</dbReference>
<dbReference type="STRING" id="1214573.A0A0G2FAE6"/>